<dbReference type="GO" id="GO:0019867">
    <property type="term" value="C:outer membrane"/>
    <property type="evidence" value="ECO:0007669"/>
    <property type="project" value="InterPro"/>
</dbReference>
<dbReference type="AlphaFoldDB" id="A0A1Y6BP91"/>
<reference evidence="6" key="1">
    <citation type="submission" date="2017-04" db="EMBL/GenBank/DDBJ databases">
        <authorList>
            <person name="Varghese N."/>
            <person name="Submissions S."/>
        </authorList>
    </citation>
    <scope>NUCLEOTIDE SEQUENCE [LARGE SCALE GENOMIC DNA]</scope>
    <source>
        <strain evidence="6">DSM 22618</strain>
    </source>
</reference>
<organism evidence="5 6">
    <name type="scientific">Pseudogulbenkiania subflava DSM 22618</name>
    <dbReference type="NCBI Taxonomy" id="1123014"/>
    <lineage>
        <taxon>Bacteria</taxon>
        <taxon>Pseudomonadati</taxon>
        <taxon>Pseudomonadota</taxon>
        <taxon>Betaproteobacteria</taxon>
        <taxon>Neisseriales</taxon>
        <taxon>Chromobacteriaceae</taxon>
        <taxon>Pseudogulbenkiania</taxon>
    </lineage>
</organism>
<feature type="signal peptide" evidence="3">
    <location>
        <begin position="1"/>
        <end position="21"/>
    </location>
</feature>
<keyword evidence="6" id="KW-1185">Reference proteome</keyword>
<feature type="domain" description="Outer membrane protein assembly factor BamE" evidence="4">
    <location>
        <begin position="23"/>
        <end position="48"/>
    </location>
</feature>
<sequence>MKALWKPLAITLLALFLVACSKVTPANFEKIQEDMTRQQVVEILGEPADVSSASLLGFSGGTATWRHGKTVITVRFVNDKVVSKQIDTAAATSAY</sequence>
<dbReference type="InterPro" id="IPR007450">
    <property type="entry name" value="BamE_dom"/>
</dbReference>
<dbReference type="PROSITE" id="PS51257">
    <property type="entry name" value="PROKAR_LIPOPROTEIN"/>
    <property type="match status" value="1"/>
</dbReference>
<feature type="chain" id="PRO_5012441505" evidence="3">
    <location>
        <begin position="22"/>
        <end position="95"/>
    </location>
</feature>
<evidence type="ECO:0000256" key="3">
    <source>
        <dbReference type="SAM" id="SignalP"/>
    </source>
</evidence>
<keyword evidence="1 3" id="KW-0732">Signal</keyword>
<evidence type="ECO:0000259" key="4">
    <source>
        <dbReference type="Pfam" id="PF04355"/>
    </source>
</evidence>
<dbReference type="Proteomes" id="UP000192920">
    <property type="component" value="Unassembled WGS sequence"/>
</dbReference>
<dbReference type="STRING" id="1123014.SAMN02745746_01389"/>
<evidence type="ECO:0000313" key="5">
    <source>
        <dbReference type="EMBL" id="SMF11246.1"/>
    </source>
</evidence>
<evidence type="ECO:0000313" key="6">
    <source>
        <dbReference type="Proteomes" id="UP000192920"/>
    </source>
</evidence>
<accession>A0A1Y6BP91</accession>
<dbReference type="RefSeq" id="WP_085275695.1">
    <property type="nucleotide sequence ID" value="NZ_FXAG01000005.1"/>
</dbReference>
<dbReference type="EMBL" id="FXAG01000005">
    <property type="protein sequence ID" value="SMF11246.1"/>
    <property type="molecule type" value="Genomic_DNA"/>
</dbReference>
<evidence type="ECO:0000256" key="1">
    <source>
        <dbReference type="ARBA" id="ARBA00022729"/>
    </source>
</evidence>
<name>A0A1Y6BP91_9NEIS</name>
<proteinExistence type="predicted"/>
<gene>
    <name evidence="5" type="ORF">SAMN02745746_01389</name>
</gene>
<keyword evidence="2" id="KW-0472">Membrane</keyword>
<dbReference type="InterPro" id="IPR037873">
    <property type="entry name" value="BamE-like"/>
</dbReference>
<dbReference type="Gene3D" id="3.30.1450.10">
    <property type="match status" value="1"/>
</dbReference>
<dbReference type="Pfam" id="PF04355">
    <property type="entry name" value="BamE"/>
    <property type="match status" value="1"/>
</dbReference>
<evidence type="ECO:0000256" key="2">
    <source>
        <dbReference type="ARBA" id="ARBA00023136"/>
    </source>
</evidence>
<protein>
    <submittedName>
        <fullName evidence="5">Beta-barrel assembly machine subunit BamE</fullName>
    </submittedName>
</protein>